<sequence length="117" mass="13359">MKREDSAILIENNPELSAGRVTPESFYEIYERMVPLLLPTAKYLARRYFPQEDVQGCAEGLINDAFLSLNGAVLRGRHHDTSFERFLGLAKIKLRDVAVDALRRCKPTVSLSEFRMD</sequence>
<dbReference type="Proteomes" id="UP000664417">
    <property type="component" value="Unassembled WGS sequence"/>
</dbReference>
<accession>A0A8J7QDM6</accession>
<keyword evidence="2" id="KW-1185">Reference proteome</keyword>
<dbReference type="EMBL" id="JAFREP010000028">
    <property type="protein sequence ID" value="MBO1321859.1"/>
    <property type="molecule type" value="Genomic_DNA"/>
</dbReference>
<comment type="caution">
    <text evidence="1">The sequence shown here is derived from an EMBL/GenBank/DDBJ whole genome shotgun (WGS) entry which is preliminary data.</text>
</comment>
<organism evidence="1 2">
    <name type="scientific">Acanthopleuribacter pedis</name>
    <dbReference type="NCBI Taxonomy" id="442870"/>
    <lineage>
        <taxon>Bacteria</taxon>
        <taxon>Pseudomonadati</taxon>
        <taxon>Acidobacteriota</taxon>
        <taxon>Holophagae</taxon>
        <taxon>Acanthopleuribacterales</taxon>
        <taxon>Acanthopleuribacteraceae</taxon>
        <taxon>Acanthopleuribacter</taxon>
    </lineage>
</organism>
<name>A0A8J7QDM6_9BACT</name>
<evidence type="ECO:0000313" key="2">
    <source>
        <dbReference type="Proteomes" id="UP000664417"/>
    </source>
</evidence>
<evidence type="ECO:0000313" key="1">
    <source>
        <dbReference type="EMBL" id="MBO1321859.1"/>
    </source>
</evidence>
<dbReference type="RefSeq" id="WP_207861832.1">
    <property type="nucleotide sequence ID" value="NZ_JAFREP010000028.1"/>
</dbReference>
<proteinExistence type="predicted"/>
<protein>
    <submittedName>
        <fullName evidence="1">Uncharacterized protein</fullName>
    </submittedName>
</protein>
<dbReference type="AlphaFoldDB" id="A0A8J7QDM6"/>
<reference evidence="1" key="1">
    <citation type="submission" date="2021-03" db="EMBL/GenBank/DDBJ databases">
        <authorList>
            <person name="Wang G."/>
        </authorList>
    </citation>
    <scope>NUCLEOTIDE SEQUENCE</scope>
    <source>
        <strain evidence="1">KCTC 12899</strain>
    </source>
</reference>
<gene>
    <name evidence="1" type="ORF">J3U88_25490</name>
</gene>